<feature type="domain" description="tRNA synthetases class I (E and Q) anti-codon binding" evidence="13">
    <location>
        <begin position="457"/>
        <end position="524"/>
    </location>
</feature>
<dbReference type="SUPFAM" id="SSF52374">
    <property type="entry name" value="Nucleotidylyl transferase"/>
    <property type="match status" value="1"/>
</dbReference>
<evidence type="ECO:0000256" key="7">
    <source>
        <dbReference type="ARBA" id="ARBA00023146"/>
    </source>
</evidence>
<accession>A0A1I7FRV2</accession>
<dbReference type="RefSeq" id="WP_090470206.1">
    <property type="nucleotide sequence ID" value="NZ_FOWF01000003.1"/>
</dbReference>
<dbReference type="FunFam" id="1.10.1160.10:FF:000001">
    <property type="entry name" value="Glutamine--tRNA ligase"/>
    <property type="match status" value="1"/>
</dbReference>
<evidence type="ECO:0000259" key="13">
    <source>
        <dbReference type="Pfam" id="PF20974"/>
    </source>
</evidence>
<keyword evidence="7 10" id="KW-0030">Aminoacyl-tRNA synthetase</keyword>
<dbReference type="InterPro" id="IPR050132">
    <property type="entry name" value="Gln/Glu-tRNA_Ligase"/>
</dbReference>
<evidence type="ECO:0000259" key="12">
    <source>
        <dbReference type="Pfam" id="PF03950"/>
    </source>
</evidence>
<evidence type="ECO:0000256" key="6">
    <source>
        <dbReference type="ARBA" id="ARBA00022917"/>
    </source>
</evidence>
<dbReference type="InterPro" id="IPR004514">
    <property type="entry name" value="Gln-tRNA-synth"/>
</dbReference>
<dbReference type="Pfam" id="PF20974">
    <property type="entry name" value="tRNA-synt_1c_C2"/>
    <property type="match status" value="1"/>
</dbReference>
<dbReference type="GO" id="GO:0005829">
    <property type="term" value="C:cytosol"/>
    <property type="evidence" value="ECO:0007669"/>
    <property type="project" value="TreeGrafter"/>
</dbReference>
<dbReference type="FunFam" id="3.40.50.620:FF:000037">
    <property type="entry name" value="Glutamine--tRNA ligase cytoplasmic"/>
    <property type="match status" value="1"/>
</dbReference>
<dbReference type="Pfam" id="PF03950">
    <property type="entry name" value="tRNA-synt_1c_C"/>
    <property type="match status" value="1"/>
</dbReference>
<dbReference type="InterPro" id="IPR020056">
    <property type="entry name" value="Rbsml_bL25/Gln-tRNA_synth_N"/>
</dbReference>
<evidence type="ECO:0000313" key="14">
    <source>
        <dbReference type="EMBL" id="SFU38937.1"/>
    </source>
</evidence>
<evidence type="ECO:0000256" key="5">
    <source>
        <dbReference type="ARBA" id="ARBA00022840"/>
    </source>
</evidence>
<keyword evidence="2" id="KW-0963">Cytoplasm</keyword>
<dbReference type="GO" id="GO:0005524">
    <property type="term" value="F:ATP binding"/>
    <property type="evidence" value="ECO:0007669"/>
    <property type="project" value="UniProtKB-KW"/>
</dbReference>
<dbReference type="Gene3D" id="2.40.240.10">
    <property type="entry name" value="Ribosomal Protein L25, Chain P"/>
    <property type="match status" value="2"/>
</dbReference>
<reference evidence="14 15" key="1">
    <citation type="submission" date="2016-10" db="EMBL/GenBank/DDBJ databases">
        <authorList>
            <person name="de Groot N.N."/>
        </authorList>
    </citation>
    <scope>NUCLEOTIDE SEQUENCE [LARGE SCALE GENOMIC DNA]</scope>
    <source>
        <strain evidence="14 15">KHGC13</strain>
    </source>
</reference>
<feature type="domain" description="Glutamyl/glutaminyl-tRNA synthetase class Ib catalytic" evidence="11">
    <location>
        <begin position="27"/>
        <end position="337"/>
    </location>
</feature>
<organism evidence="14 15">
    <name type="scientific">Eubacterium pyruvativorans</name>
    <dbReference type="NCBI Taxonomy" id="155865"/>
    <lineage>
        <taxon>Bacteria</taxon>
        <taxon>Bacillati</taxon>
        <taxon>Bacillota</taxon>
        <taxon>Clostridia</taxon>
        <taxon>Eubacteriales</taxon>
        <taxon>Eubacteriaceae</taxon>
        <taxon>Eubacterium</taxon>
    </lineage>
</organism>
<dbReference type="InterPro" id="IPR020059">
    <property type="entry name" value="Glu/Gln-tRNA-synth_Ib_codon-bd"/>
</dbReference>
<keyword evidence="4 10" id="KW-0547">Nucleotide-binding</keyword>
<evidence type="ECO:0000256" key="2">
    <source>
        <dbReference type="ARBA" id="ARBA00022490"/>
    </source>
</evidence>
<dbReference type="Pfam" id="PF00749">
    <property type="entry name" value="tRNA-synt_1c"/>
    <property type="match status" value="1"/>
</dbReference>
<evidence type="ECO:0000256" key="1">
    <source>
        <dbReference type="ARBA" id="ARBA00012836"/>
    </source>
</evidence>
<dbReference type="OrthoDB" id="9801560at2"/>
<dbReference type="InterPro" id="IPR049437">
    <property type="entry name" value="tRNA-synt_1c_C2"/>
</dbReference>
<dbReference type="PANTHER" id="PTHR43097">
    <property type="entry name" value="GLUTAMINE-TRNA LIGASE"/>
    <property type="match status" value="1"/>
</dbReference>
<dbReference type="AlphaFoldDB" id="A0A1I7FRV2"/>
<evidence type="ECO:0000256" key="4">
    <source>
        <dbReference type="ARBA" id="ARBA00022741"/>
    </source>
</evidence>
<dbReference type="NCBIfam" id="TIGR00440">
    <property type="entry name" value="glnS"/>
    <property type="match status" value="1"/>
</dbReference>
<dbReference type="InterPro" id="IPR000924">
    <property type="entry name" value="Glu/Gln-tRNA-synth"/>
</dbReference>
<dbReference type="STRING" id="155865.SAMN05216515_103108"/>
<dbReference type="PRINTS" id="PR00987">
    <property type="entry name" value="TRNASYNTHGLU"/>
</dbReference>
<dbReference type="Gene3D" id="3.40.50.620">
    <property type="entry name" value="HUPs"/>
    <property type="match status" value="1"/>
</dbReference>
<gene>
    <name evidence="14" type="ORF">SAMN05216508_103108</name>
</gene>
<dbReference type="Proteomes" id="UP000198817">
    <property type="component" value="Unassembled WGS sequence"/>
</dbReference>
<sequence>MSETNTSTNFIENIIDEDNAKGTYGGKVYTRFPPEPNGYLHIGHAKSICLNFSIAQKYGGKCNLRYDDTNPVKEDPEYVKAIEEDVKWLGFQWEKRCWASDYFDQMYEAALELIRKGKAYVDDQSADQIRETRGTLTEPGVESPFRSRTVEENLQLFEEMKDGKYGNGEKVLRAKIDMSSPNINMRDPVIYRIEHSTHHNTGDAWCVYPMYDFAHPIEDAIEGITHSICTLEFEDHRPLYNWVLQEVGFWPNPPKQIEFARLNVTNTMTSKRKLRKLVEDGVVDGWDDPRMPTISGIRRRGYTPESIRKFCSEIGVAKSNSLVDQGMLEHCVRSDLQNKVESRNVIENPIKCVITNYPQDCQEMVEVENNRNVPEMGTRQIPFSNEIYIDGADFMEVPVKKYFRLFPGNEVRVKGAYFMTCNEVVKNEDGSIRELRCTIDPATKGGDSPDGRKVKGTIHFVDAKTAVKIRVRNYDNLMLQDENGEFSVNPASISEEICYAEPSLGEAKPGERFQFFRHGYYIADTKLTTDTEKVFNRIVGLKSSWKPEKK</sequence>
<dbReference type="SUPFAM" id="SSF50715">
    <property type="entry name" value="Ribosomal protein L25-like"/>
    <property type="match status" value="1"/>
</dbReference>
<dbReference type="Gene3D" id="1.10.1160.10">
    <property type="entry name" value="Glutamyl-trna Synthetase, Domain 2"/>
    <property type="match status" value="1"/>
</dbReference>
<dbReference type="Gene3D" id="3.90.800.10">
    <property type="entry name" value="Glutamyl-tRNA Synthetase, Domain 3"/>
    <property type="match status" value="1"/>
</dbReference>
<evidence type="ECO:0000259" key="11">
    <source>
        <dbReference type="Pfam" id="PF00749"/>
    </source>
</evidence>
<dbReference type="InterPro" id="IPR011035">
    <property type="entry name" value="Ribosomal_bL25/Gln-tRNA_synth"/>
</dbReference>
<keyword evidence="5 10" id="KW-0067">ATP-binding</keyword>
<dbReference type="InterPro" id="IPR020061">
    <property type="entry name" value="Glu_tRNA_lig_a-bdl"/>
</dbReference>
<dbReference type="InterPro" id="IPR001412">
    <property type="entry name" value="aa-tRNA-synth_I_CS"/>
</dbReference>
<dbReference type="InterPro" id="IPR020058">
    <property type="entry name" value="Glu/Gln-tRNA-synth_Ib_cat-dom"/>
</dbReference>
<comment type="similarity">
    <text evidence="10">Belongs to the class-I aminoacyl-tRNA synthetase family.</text>
</comment>
<keyword evidence="3 10" id="KW-0436">Ligase</keyword>
<feature type="domain" description="Glutamyl/glutaminyl-tRNA synthetase class Ib anti-codon binding" evidence="12">
    <location>
        <begin position="345"/>
        <end position="440"/>
    </location>
</feature>
<evidence type="ECO:0000256" key="8">
    <source>
        <dbReference type="ARBA" id="ARBA00048270"/>
    </source>
</evidence>
<proteinExistence type="inferred from homology"/>
<dbReference type="NCBIfam" id="NF011291">
    <property type="entry name" value="PRK14703.1"/>
    <property type="match status" value="1"/>
</dbReference>
<evidence type="ECO:0000313" key="15">
    <source>
        <dbReference type="Proteomes" id="UP000198817"/>
    </source>
</evidence>
<dbReference type="InterPro" id="IPR014729">
    <property type="entry name" value="Rossmann-like_a/b/a_fold"/>
</dbReference>
<evidence type="ECO:0000256" key="3">
    <source>
        <dbReference type="ARBA" id="ARBA00022598"/>
    </source>
</evidence>
<keyword evidence="15" id="KW-1185">Reference proteome</keyword>
<dbReference type="GO" id="GO:0004819">
    <property type="term" value="F:glutamine-tRNA ligase activity"/>
    <property type="evidence" value="ECO:0007669"/>
    <property type="project" value="UniProtKB-UniRule"/>
</dbReference>
<dbReference type="PROSITE" id="PS00178">
    <property type="entry name" value="AA_TRNA_LIGASE_I"/>
    <property type="match status" value="1"/>
</dbReference>
<protein>
    <recommendedName>
        <fullName evidence="1 9">Glutamine--tRNA ligase</fullName>
        <ecNumber evidence="1 9">6.1.1.18</ecNumber>
    </recommendedName>
</protein>
<name>A0A1I7FRV2_9FIRM</name>
<dbReference type="EC" id="6.1.1.18" evidence="1 9"/>
<evidence type="ECO:0000256" key="9">
    <source>
        <dbReference type="NCBIfam" id="TIGR00440"/>
    </source>
</evidence>
<dbReference type="FunFam" id="3.90.800.10:FF:000001">
    <property type="entry name" value="Glutamine--tRNA ligase"/>
    <property type="match status" value="1"/>
</dbReference>
<dbReference type="GO" id="GO:0006425">
    <property type="term" value="P:glutaminyl-tRNA aminoacylation"/>
    <property type="evidence" value="ECO:0007669"/>
    <property type="project" value="UniProtKB-UniRule"/>
</dbReference>
<dbReference type="EMBL" id="FPBT01000003">
    <property type="protein sequence ID" value="SFU38937.1"/>
    <property type="molecule type" value="Genomic_DNA"/>
</dbReference>
<dbReference type="CDD" id="cd00807">
    <property type="entry name" value="GlnRS_core"/>
    <property type="match status" value="1"/>
</dbReference>
<dbReference type="PANTHER" id="PTHR43097:SF5">
    <property type="entry name" value="GLUTAMATE--TRNA LIGASE"/>
    <property type="match status" value="1"/>
</dbReference>
<evidence type="ECO:0000256" key="10">
    <source>
        <dbReference type="RuleBase" id="RU363037"/>
    </source>
</evidence>
<comment type="catalytic activity">
    <reaction evidence="8">
        <text>tRNA(Gln) + L-glutamine + ATP = L-glutaminyl-tRNA(Gln) + AMP + diphosphate</text>
        <dbReference type="Rhea" id="RHEA:20121"/>
        <dbReference type="Rhea" id="RHEA-COMP:9662"/>
        <dbReference type="Rhea" id="RHEA-COMP:9681"/>
        <dbReference type="ChEBI" id="CHEBI:30616"/>
        <dbReference type="ChEBI" id="CHEBI:33019"/>
        <dbReference type="ChEBI" id="CHEBI:58359"/>
        <dbReference type="ChEBI" id="CHEBI:78442"/>
        <dbReference type="ChEBI" id="CHEBI:78521"/>
        <dbReference type="ChEBI" id="CHEBI:456215"/>
        <dbReference type="EC" id="6.1.1.18"/>
    </reaction>
</comment>
<keyword evidence="6 10" id="KW-0648">Protein biosynthesis</keyword>